<reference evidence="1 2" key="2">
    <citation type="submission" date="2018-11" db="EMBL/GenBank/DDBJ databases">
        <authorList>
            <consortium name="Pathogen Informatics"/>
        </authorList>
    </citation>
    <scope>NUCLEOTIDE SEQUENCE [LARGE SCALE GENOMIC DNA]</scope>
    <source>
        <strain evidence="1 2">NST_G2</strain>
    </source>
</reference>
<gene>
    <name evidence="1" type="ORF">SSLN_LOCUS14903</name>
</gene>
<dbReference type="AlphaFoldDB" id="A0A183TEK5"/>
<proteinExistence type="predicted"/>
<name>A0A183TEK5_SCHSO</name>
<keyword evidence="2" id="KW-1185">Reference proteome</keyword>
<dbReference type="Proteomes" id="UP000275846">
    <property type="component" value="Unassembled WGS sequence"/>
</dbReference>
<evidence type="ECO:0000313" key="2">
    <source>
        <dbReference type="Proteomes" id="UP000275846"/>
    </source>
</evidence>
<dbReference type="EMBL" id="UYSU01039415">
    <property type="protein sequence ID" value="VDM01289.1"/>
    <property type="molecule type" value="Genomic_DNA"/>
</dbReference>
<protein>
    <submittedName>
        <fullName evidence="3">Mab-21 domain-containing protein</fullName>
    </submittedName>
</protein>
<sequence>MSRVNEFIMYACKPTQYPNIMQPVIARTISSYLSLRDCWTCQIALPSWEFFVSSVFFLSHGSEHRLQELIDQLGDTDKSTRVAIQGDGPTCPEGAFILMKLALDSFAPKRRTNLVSLDLQKHSINFEDWENMLRERSFCLAQLDDLALTLHHPDSSYLCNEQDPHPVLFLRSLTSLHLKLHCNWDSVCYLRLLRALQNVRKMELDERLVDHHGIAEEPHTPPSMIVLYFNNLSVLRCYFGSLLFKYLLVSGKEIFPKLKNLHLDCLSEKDVHTAQRVVTDQKSLEDIQTDYSIVWDRGTDSDCSWCSQCDSAIKEAKESTNFISKILHHRSSPPHLHLHLNALGEEDNVNATVVQLLTQSTYSILSIECCRPEGRLDGSLIVKYLRSSVCSRACLHIFGRPLPPSLTELRISAELCYNFIHTKWPAQLNGIASGVRTLTISPERWLLPLWSSLGTPVTVRDLGQLLVLFPSLMTLTLCTRCLIRCRGLEDILFACSHLRRLYLHSRAFESVHGLLVQLRLSKAHQRLEVLLFNCPYDIMRYDLADVQNLPALRYLLLRLGSSSQLVVACVADLFERLSSLEWFVYISPVQCRTFVCSRMSPGATLEFVVLETDKIPALIQRLPQLNSVFWERLLELA</sequence>
<reference evidence="3" key="1">
    <citation type="submission" date="2016-06" db="UniProtKB">
        <authorList>
            <consortium name="WormBaseParasite"/>
        </authorList>
    </citation>
    <scope>IDENTIFICATION</scope>
</reference>
<evidence type="ECO:0000313" key="3">
    <source>
        <dbReference type="WBParaSite" id="SSLN_0001546201-mRNA-1"/>
    </source>
</evidence>
<dbReference type="WBParaSite" id="SSLN_0001546201-mRNA-1">
    <property type="protein sequence ID" value="SSLN_0001546201-mRNA-1"/>
    <property type="gene ID" value="SSLN_0001546201"/>
</dbReference>
<accession>A0A183TEK5</accession>
<organism evidence="3">
    <name type="scientific">Schistocephalus solidus</name>
    <name type="common">Tapeworm</name>
    <dbReference type="NCBI Taxonomy" id="70667"/>
    <lineage>
        <taxon>Eukaryota</taxon>
        <taxon>Metazoa</taxon>
        <taxon>Spiralia</taxon>
        <taxon>Lophotrochozoa</taxon>
        <taxon>Platyhelminthes</taxon>
        <taxon>Cestoda</taxon>
        <taxon>Eucestoda</taxon>
        <taxon>Diphyllobothriidea</taxon>
        <taxon>Diphyllobothriidae</taxon>
        <taxon>Schistocephalus</taxon>
    </lineage>
</organism>
<evidence type="ECO:0000313" key="1">
    <source>
        <dbReference type="EMBL" id="VDM01289.1"/>
    </source>
</evidence>